<evidence type="ECO:0000256" key="8">
    <source>
        <dbReference type="SAM" id="Phobius"/>
    </source>
</evidence>
<dbReference type="CDD" id="cd00063">
    <property type="entry name" value="FN3"/>
    <property type="match status" value="12"/>
</dbReference>
<dbReference type="Gene3D" id="2.160.20.110">
    <property type="match status" value="1"/>
</dbReference>
<dbReference type="RefSeq" id="WP_103265440.1">
    <property type="nucleotide sequence ID" value="NZ_CABMLE010000011.1"/>
</dbReference>
<evidence type="ECO:0000259" key="10">
    <source>
        <dbReference type="PROSITE" id="PS50835"/>
    </source>
</evidence>
<dbReference type="InterPro" id="IPR050991">
    <property type="entry name" value="ECM_Regulatory_Proteins"/>
</dbReference>
<keyword evidence="3" id="KW-0136">Cellulose degradation</keyword>
<gene>
    <name evidence="12" type="ORF">C2L71_09015</name>
</gene>
<keyword evidence="13" id="KW-1185">Reference proteome</keyword>
<feature type="compositionally biased region" description="Low complexity" evidence="7">
    <location>
        <begin position="3456"/>
        <end position="3478"/>
    </location>
</feature>
<feature type="domain" description="Fibronectin type-III" evidence="11">
    <location>
        <begin position="3561"/>
        <end position="3655"/>
    </location>
</feature>
<dbReference type="PANTHER" id="PTHR46708:SF2">
    <property type="entry name" value="FIBRONECTIN TYPE-III DOMAIN-CONTAINING PROTEIN"/>
    <property type="match status" value="1"/>
</dbReference>
<dbReference type="InterPro" id="IPR013783">
    <property type="entry name" value="Ig-like_fold"/>
</dbReference>
<accession>A0A2K2UAE8</accession>
<evidence type="ECO:0000256" key="6">
    <source>
        <dbReference type="ARBA" id="ARBA00023326"/>
    </source>
</evidence>
<evidence type="ECO:0000313" key="13">
    <source>
        <dbReference type="Proteomes" id="UP000236197"/>
    </source>
</evidence>
<dbReference type="Gene3D" id="2.60.40.2700">
    <property type="match status" value="2"/>
</dbReference>
<feature type="region of interest" description="Disordered" evidence="7">
    <location>
        <begin position="3505"/>
        <end position="3536"/>
    </location>
</feature>
<feature type="domain" description="Fibronectin type-III" evidence="11">
    <location>
        <begin position="1219"/>
        <end position="1310"/>
    </location>
</feature>
<keyword evidence="8" id="KW-0472">Membrane</keyword>
<organism evidence="12 13">
    <name type="scientific">Enteroscipio rubneri</name>
    <dbReference type="NCBI Taxonomy" id="2070686"/>
    <lineage>
        <taxon>Bacteria</taxon>
        <taxon>Bacillati</taxon>
        <taxon>Actinomycetota</taxon>
        <taxon>Coriobacteriia</taxon>
        <taxon>Eggerthellales</taxon>
        <taxon>Eggerthellaceae</taxon>
        <taxon>Enteroscipio</taxon>
    </lineage>
</organism>
<keyword evidence="6" id="KW-0624">Polysaccharide degradation</keyword>
<keyword evidence="1 9" id="KW-0732">Signal</keyword>
<evidence type="ECO:0000313" key="12">
    <source>
        <dbReference type="EMBL" id="PNV67212.1"/>
    </source>
</evidence>
<proteinExistence type="predicted"/>
<dbReference type="SMART" id="SM00060">
    <property type="entry name" value="FN3"/>
    <property type="match status" value="12"/>
</dbReference>
<keyword evidence="5" id="KW-0378">Hydrolase</keyword>
<dbReference type="SUPFAM" id="SSF48726">
    <property type="entry name" value="Immunoglobulin"/>
    <property type="match status" value="1"/>
</dbReference>
<evidence type="ECO:0000256" key="7">
    <source>
        <dbReference type="SAM" id="MobiDB-lite"/>
    </source>
</evidence>
<dbReference type="InterPro" id="IPR003961">
    <property type="entry name" value="FN3_dom"/>
</dbReference>
<feature type="domain" description="Fibronectin type-III" evidence="11">
    <location>
        <begin position="1423"/>
        <end position="1523"/>
    </location>
</feature>
<feature type="domain" description="Ig-like" evidence="10">
    <location>
        <begin position="1529"/>
        <end position="1626"/>
    </location>
</feature>
<dbReference type="SMART" id="SM00409">
    <property type="entry name" value="IG"/>
    <property type="match status" value="3"/>
</dbReference>
<feature type="region of interest" description="Disordered" evidence="7">
    <location>
        <begin position="3456"/>
        <end position="3491"/>
    </location>
</feature>
<dbReference type="PROSITE" id="PS50835">
    <property type="entry name" value="IG_LIKE"/>
    <property type="match status" value="3"/>
</dbReference>
<name>A0A2K2UAE8_9ACTN</name>
<dbReference type="InterPro" id="IPR005102">
    <property type="entry name" value="Carbo-bd_X2"/>
</dbReference>
<dbReference type="SUPFAM" id="SSF81296">
    <property type="entry name" value="E set domains"/>
    <property type="match status" value="1"/>
</dbReference>
<feature type="domain" description="Fibronectin type-III" evidence="11">
    <location>
        <begin position="3275"/>
        <end position="3370"/>
    </location>
</feature>
<evidence type="ECO:0008006" key="14">
    <source>
        <dbReference type="Google" id="ProtNLM"/>
    </source>
</evidence>
<dbReference type="Pfam" id="PF03442">
    <property type="entry name" value="CBM_X2"/>
    <property type="match status" value="1"/>
</dbReference>
<evidence type="ECO:0000256" key="9">
    <source>
        <dbReference type="SAM" id="SignalP"/>
    </source>
</evidence>
<dbReference type="Proteomes" id="UP000236197">
    <property type="component" value="Unassembled WGS sequence"/>
</dbReference>
<keyword evidence="8" id="KW-1133">Transmembrane helix</keyword>
<feature type="region of interest" description="Disordered" evidence="7">
    <location>
        <begin position="3743"/>
        <end position="3780"/>
    </location>
</feature>
<dbReference type="InterPro" id="IPR003599">
    <property type="entry name" value="Ig_sub"/>
</dbReference>
<feature type="domain" description="Fibronectin type-III" evidence="11">
    <location>
        <begin position="2043"/>
        <end position="2131"/>
    </location>
</feature>
<evidence type="ECO:0000256" key="3">
    <source>
        <dbReference type="ARBA" id="ARBA00023001"/>
    </source>
</evidence>
<evidence type="ECO:0000256" key="1">
    <source>
        <dbReference type="ARBA" id="ARBA00022729"/>
    </source>
</evidence>
<reference evidence="13" key="1">
    <citation type="submission" date="2018-01" db="EMBL/GenBank/DDBJ databases">
        <title>Rubneribacter badeniensis gen. nov., sp. nov., and Colonibacter rubneri, gen. nov., sp. nov., WGS of new members of the Eggerthellaceae.</title>
        <authorList>
            <person name="Danylec N."/>
            <person name="Stoll D.A."/>
            <person name="Doetsch A."/>
            <person name="Kulling S.E."/>
            <person name="Huch M."/>
        </authorList>
    </citation>
    <scope>NUCLEOTIDE SEQUENCE [LARGE SCALE GENOMIC DNA]</scope>
    <source>
        <strain evidence="13">ResAG-96</strain>
    </source>
</reference>
<evidence type="ECO:0000256" key="2">
    <source>
        <dbReference type="ARBA" id="ARBA00022737"/>
    </source>
</evidence>
<feature type="compositionally biased region" description="Polar residues" evidence="7">
    <location>
        <begin position="3505"/>
        <end position="3519"/>
    </location>
</feature>
<feature type="domain" description="Fibronectin type-III" evidence="11">
    <location>
        <begin position="1000"/>
        <end position="1096"/>
    </location>
</feature>
<comment type="caution">
    <text evidence="12">The sequence shown here is derived from an EMBL/GenBank/DDBJ whole genome shotgun (WGS) entry which is preliminary data.</text>
</comment>
<evidence type="ECO:0000256" key="4">
    <source>
        <dbReference type="ARBA" id="ARBA00023277"/>
    </source>
</evidence>
<dbReference type="GO" id="GO:0030245">
    <property type="term" value="P:cellulose catabolic process"/>
    <property type="evidence" value="ECO:0007669"/>
    <property type="project" value="UniProtKB-KW"/>
</dbReference>
<feature type="domain" description="Ig-like" evidence="10">
    <location>
        <begin position="1730"/>
        <end position="1829"/>
    </location>
</feature>
<keyword evidence="8" id="KW-0812">Transmembrane</keyword>
<feature type="domain" description="Ig-like" evidence="10">
    <location>
        <begin position="2773"/>
        <end position="2863"/>
    </location>
</feature>
<protein>
    <recommendedName>
        <fullName evidence="14">Fibronectin type III domain-containing protein</fullName>
    </recommendedName>
</protein>
<sequence>MGRVLRREHEDKRLAFAALLTTGMIAAILAFAALAAPSPAYAAQLQGKGTADEPTLIYSTEDLIAWCNSLNGMSKDQERQQYARLMNDLTAPGPDGAEYGGVVDDAVVDRMNHPDLQVAKLDGNGHLIELQLTSHSALFQTGGKAGDTGVTTIKDLHVIGSVSYSGNAGTLFGSIGTKGDSSDDRRIEIRDCTNQANVQGGPSAGGFIGSYFDNNNDKGGIVIERCSNFGEILSLEGHAGGMVGSLVKCSDRIPAQPKASGLEYCSNNGEVKSMGGSFPTVYDNNNQGKPETIGGCAGGLVGYLSYIVTTFSIHHDYNQGEIYSSSSIGYSGGLVGFADTLDGYARSVSSCYNSGAIKTDAAEAGHAGGLFGYAVPSSFKITSCETLEGSVPADAIGGSACNGSIVSMITLDITHGYTNSDPEMCIGDGGRVLEGVGVGKDIKITLINPMNSERARDAYGYAYWNTVFSSKNADAPKGYSLAYWTLEAPDASGTWSKPPKEYKANPDDIHDRIYGGDPIFYAYCVPSSATVKFNLNEPAGNTCSMDPKDVTKTFVKGEPVGALPTATCVNSEDKNDTRAFLGWATMPDGNDSKAEWISESSDNLYDFVKSGTVTLYAQWADTSLPFDITIQPEDFLASALAKDVNQRISFGFATLYPFDNCYRYSVQLQYREDSDDSYKEVTDLLHSDYRSRVYFLLESPKQAIGDYRLKIDYYELDNLMGTLYTSSANIVLQIPQSEANVTVVGLVKDDESSNNSETDEILGTRTYDVSGIIQGDIPLLIGDAPSPESNLIPNDYAYNVWIEGDDTVSKKEYVADMRSFNLADQHLKEGQTYQLCVARTFYRSYGKDTYEGESEPYRIPFVVPYADSVPVSITVPKMTVDDVVTLDNKPCSFETFSKIPLNKPFNLVVDAKYEQPQPESRPVQVRWQYSDSWDGVNWADLPVDTRVAWSDDRKTARLYTTLNADIAFDEAIFRVRLSSPPSPDSVIGNNSKELSVYLAEPEMAQPRVTDDTHVKLEWTWLDGGGSLMTSEGFAVSIERKEPGGGDWVEEKTDWTTEYSYETTLDPQVEYRACVRAETAGLKSDYSNYRTFKTTGATGLTWNDAYCTAYLPSEQRNDKISVDYDWANYNDGKHAVQYSWYLNENKDSKGGYSHFATTESDSMNFPEDFVTEKQWDPMKAWWVKVEARVWALTDEGELDYVVTGTAKTSSPLPVVHNTTAPQNLKVKDVGSYHATVCWDAPAEGTVREYEVKAGSYKQIVPVEAGKTSYEATINLSPSTYYSASVSTVDSRKRNSTIATTPETVEVHTLPSPEVGTWTVTADKTAADLGDKVTLSASYVANSGKFPTAAELQWYSWCEGDPDWQPEGEAVTLNDASKDYTTTLIHEVTSEDYGRQWKLGVKATSPDASVTGSSNVVTVAIMPPTPTNVACGAPTPTSLPVSWKPVEDAEGYQIKCVKLDTDGNPENATTYSVTADGLKPDAGGKLCYEVLNLQPSTTYQVSVAAFVRGVTGKFSAALDATTLAEPTIETPVFQQVPKTAWVEAGDDATFTAQASVSDGGAIAYAWQRKGAGEQDFTPIAQSDKYAMSENAGVATLTVNKVGADDVAAAFRCVATNSKDNQTANAASTAAYLTVAPVAPTDVQAQATSATTGEVTWKASGAIHRFAVTWRQFDEDGYKGSEYSKVVTIPNDETQGSCQLEGLLPEASYEVAVYAAPEAGFRSEKVSASLYTPAASALDSATVSSDKTLVKPGETVTFKVETNVDGLLPERLEYRWQRNSSGEFWFDVEGEAGTKKELSIVAPEGGSVESYRCIVTSTRTTTGVGTDTKSVTSSVGLLLTSVPVAPPVQLAAEPGTTSVHLTWASGDPRDVTYQVQYAEGSTPNDDAWQTVDNVGSSTSCDVEGLKANTVYSWRVQAVVRDQLWSEWAQADTFITLEEPSALATVLVTPRWGAAVAGSSKGVTYTAVTNIDNALNGETLSYQWQESATGVEWSDVQGATEVTYVADAANAKPRSCQYRCVVTASKDGAPLKTITSESVNFRTTATPPTDLVAESITAATANLSWKGSLVEGLSYRVFWRASGADAWISTSDLTEAKYTLKSLMPATTYEWYVQVMDNGEPSVRSVTSLFVTQSLSPIPQLTRVVVGPLDQTPSAGERATFTAYTNVDDMPDETRAYKWEMRDLDSDEWKTLEGKTTREIKLDPGADGYVRCTVTYTPPTSALVQSLANASVTSTNEARVRVMPGAPSGLTVNAVGKTTADISWTGDASGATFDLVYRAVGSSEWASVPRLNSASTNLADLNPGTVYEWNVRSVAYDASGDPLYSDWVAGPLFTTQPEEIVFSRAWVTPSATSVLAGAEGSVTLTANTDADTANETLTYQWQRFDGTAWKSVDGETAATLQVSAKDLPVGEHPYRCEVTATRGSSTKTFDSNESVVTAMPAAPTDLTVGDDFPYVDPDNQSGQVSAVLSWTWGNGALPEGTRFEVSYRKLAGAGAINDEWLSEGLEIDDAARTCQAVLEARNITYQWRVRVVQNGVTSPWSEIDTFITAQDEPAEVLSSVQVTPSDSLVSNDEVATVTLTASTNVTDDVALTYAWEWCKLTTEDPRKSETVWTSMDDKTSKEITLSGDERNRYVRCTVKQTVGGTTKTASSNPARVRTEPMAPKETSAKAARVGTYDSTSCIGLRWECDDPRAQNDAQKTVIGYEVNYRKIGESEWSEEICNEKSCRLTSLEFDATYEWRVRTILSNNMKGEGGYNPTVDKGGPHSEWVDGPVFTAPKVEVTPTRAAAVIGNGRTLTFTAIPNASIMSHERNKEYQWERYEGTKWVSVPGETNATLSIKANEAATAGASRYRCTVTLEGSEYTRIVTTSNEVTCTLAPAAPTNLTVSDISSDEATLSWTWEKGGLQKADKFEILYRESGAKVWETATAADRACEFVLKDLKPETIYEWRVRAVQNGVESLPSFANLFVTASEHPALKLESVLVDPSDQTVKPEAQVTVTATTNLDGMVDPGELTYAWEKRALDSDPNASDAWTEIAGQTGSSVTLPVKTSGYVRCTVTYTVNGSAVGDPVVSNEVSVRVQPDAVPTDLNVKDIGDTTATFAWGGTLPSGGSFTLLYRPAGEDGWTTVPKLTASPYTVEGLAPGTTYEWRMCSVSADGVASEWVDGPAFATTSPDGVLGSVVVAPERAEAVAGDSALVEDFFATVTGTAEGQSLAYQWQVLLSGGWTNLPGETGERTHLSVATLEAGEHSVRCLVTATAPGGKTKTVESNAVTLVLSPATPSGLDVREVTRDAATLAWTWAGPGAVDSFNVRYREEGASDADWATAPADSVDPVSMTCIIKVLASGTSYEWQVQAVRGGQTSAWVASGFVTLADGPLKVARIWPSDVVLAKDEQARFVVFTNRGNAADVSYEWQRRALDSEDADDSWETIPNATDKILTLAANTTGYIRCVATQTAPSAGAAEGAEVSEVAEAAETPETPEGADVAEGAETPEGPDVADVADAAEAGASNETLGANDGSETNEAGETPAANEAGEASATSEVSEVVETFAASAPVAISNQARVRVTPSVPSGLTAAAGYTNAALSWAPADVDGVTFTLAYRVAGSQDWTEVPGLTAPEYDLGGLAQGSSYEWRVQAVVGKGDDALKTEWAYGDSFTTQTMKTYRVTAGANGTWQPGQAGLAFTINGELDKFVSLAVDGAELKRDKDYTAISGSTIITLSNDYLATLSAGTHTLVATYTDGTAETTFTVAEADKPTPPPPGDGNNTSGTDGDDSGAGGAGAKPLAPTGDPLGNAVGAAGVLGAVCAAFAAIAAVRLRRRR</sequence>
<evidence type="ECO:0000256" key="5">
    <source>
        <dbReference type="ARBA" id="ARBA00023295"/>
    </source>
</evidence>
<dbReference type="InterPro" id="IPR014756">
    <property type="entry name" value="Ig_E-set"/>
</dbReference>
<dbReference type="Pfam" id="PF07679">
    <property type="entry name" value="I-set"/>
    <property type="match status" value="1"/>
</dbReference>
<feature type="domain" description="Fibronectin type-III" evidence="11">
    <location>
        <begin position="1636"/>
        <end position="1734"/>
    </location>
</feature>
<dbReference type="InterPro" id="IPR036116">
    <property type="entry name" value="FN3_sf"/>
</dbReference>
<feature type="transmembrane region" description="Helical" evidence="8">
    <location>
        <begin position="3788"/>
        <end position="3808"/>
    </location>
</feature>
<keyword evidence="4" id="KW-0119">Carbohydrate metabolism</keyword>
<dbReference type="Gene3D" id="2.60.40.10">
    <property type="entry name" value="Immunoglobulins"/>
    <property type="match status" value="15"/>
</dbReference>
<feature type="domain" description="Fibronectin type-III" evidence="11">
    <location>
        <begin position="2876"/>
        <end position="2968"/>
    </location>
</feature>
<feature type="domain" description="Fibronectin type-III" evidence="11">
    <location>
        <begin position="1840"/>
        <end position="1935"/>
    </location>
</feature>
<dbReference type="EMBL" id="PPEK01000011">
    <property type="protein sequence ID" value="PNV67212.1"/>
    <property type="molecule type" value="Genomic_DNA"/>
</dbReference>
<keyword evidence="5" id="KW-0326">Glycosidase</keyword>
<feature type="domain" description="Fibronectin type-III" evidence="11">
    <location>
        <begin position="3080"/>
        <end position="3170"/>
    </location>
</feature>
<dbReference type="GO" id="GO:0016798">
    <property type="term" value="F:hydrolase activity, acting on glycosyl bonds"/>
    <property type="evidence" value="ECO:0007669"/>
    <property type="project" value="UniProtKB-KW"/>
</dbReference>
<dbReference type="PANTHER" id="PTHR46708">
    <property type="entry name" value="TENASCIN"/>
    <property type="match status" value="1"/>
</dbReference>
<dbReference type="OrthoDB" id="9792152at2"/>
<evidence type="ECO:0000259" key="11">
    <source>
        <dbReference type="PROSITE" id="PS50853"/>
    </source>
</evidence>
<dbReference type="Pfam" id="PF00041">
    <property type="entry name" value="fn3"/>
    <property type="match status" value="9"/>
</dbReference>
<dbReference type="SUPFAM" id="SSF49265">
    <property type="entry name" value="Fibronectin type III"/>
    <property type="match status" value="8"/>
</dbReference>
<keyword evidence="2" id="KW-0677">Repeat</keyword>
<dbReference type="PROSITE" id="PS50853">
    <property type="entry name" value="FN3"/>
    <property type="match status" value="11"/>
</dbReference>
<dbReference type="InterPro" id="IPR036179">
    <property type="entry name" value="Ig-like_dom_sf"/>
</dbReference>
<dbReference type="InterPro" id="IPR013098">
    <property type="entry name" value="Ig_I-set"/>
</dbReference>
<feature type="chain" id="PRO_5014340457" description="Fibronectin type III domain-containing protein" evidence="9">
    <location>
        <begin position="43"/>
        <end position="3814"/>
    </location>
</feature>
<feature type="domain" description="Fibronectin type-III" evidence="11">
    <location>
        <begin position="2242"/>
        <end position="2334"/>
    </location>
</feature>
<dbReference type="InterPro" id="IPR007110">
    <property type="entry name" value="Ig-like_dom"/>
</dbReference>
<feature type="signal peptide" evidence="9">
    <location>
        <begin position="1"/>
        <end position="42"/>
    </location>
</feature>